<gene>
    <name evidence="1" type="ORF">GGI59_005096</name>
</gene>
<protein>
    <submittedName>
        <fullName evidence="1">Uncharacterized protein</fullName>
    </submittedName>
</protein>
<dbReference type="RefSeq" id="WP_183918828.1">
    <property type="nucleotide sequence ID" value="NZ_JACHBB010000010.1"/>
</dbReference>
<accession>A0A7W8XIE7</accession>
<comment type="caution">
    <text evidence="1">The sequence shown here is derived from an EMBL/GenBank/DDBJ whole genome shotgun (WGS) entry which is preliminary data.</text>
</comment>
<dbReference type="EMBL" id="JACHBC010000011">
    <property type="protein sequence ID" value="MBB5563404.1"/>
    <property type="molecule type" value="Genomic_DNA"/>
</dbReference>
<keyword evidence="2" id="KW-1185">Reference proteome</keyword>
<evidence type="ECO:0000313" key="2">
    <source>
        <dbReference type="Proteomes" id="UP000528824"/>
    </source>
</evidence>
<reference evidence="1 2" key="1">
    <citation type="submission" date="2020-08" db="EMBL/GenBank/DDBJ databases">
        <title>Genomic Encyclopedia of Type Strains, Phase IV (KMG-V): Genome sequencing to study the core and pangenomes of soil and plant-associated prokaryotes.</title>
        <authorList>
            <person name="Whitman W."/>
        </authorList>
    </citation>
    <scope>NUCLEOTIDE SEQUENCE [LARGE SCALE GENOMIC DNA]</scope>
    <source>
        <strain evidence="1 2">SEMIA 4034</strain>
    </source>
</reference>
<organism evidence="1 2">
    <name type="scientific">Rhizobium lentis</name>
    <dbReference type="NCBI Taxonomy" id="1138194"/>
    <lineage>
        <taxon>Bacteria</taxon>
        <taxon>Pseudomonadati</taxon>
        <taxon>Pseudomonadota</taxon>
        <taxon>Alphaproteobacteria</taxon>
        <taxon>Hyphomicrobiales</taxon>
        <taxon>Rhizobiaceae</taxon>
        <taxon>Rhizobium/Agrobacterium group</taxon>
        <taxon>Rhizobium</taxon>
    </lineage>
</organism>
<evidence type="ECO:0000313" key="1">
    <source>
        <dbReference type="EMBL" id="MBB5563404.1"/>
    </source>
</evidence>
<dbReference type="AlphaFoldDB" id="A0A7W8XIE7"/>
<dbReference type="Proteomes" id="UP000528824">
    <property type="component" value="Unassembled WGS sequence"/>
</dbReference>
<name>A0A7W8XIE7_9HYPH</name>
<proteinExistence type="predicted"/>
<sequence length="56" mass="6089">MTPAICVAFTAGAAFKFRQLEDVLSEHLKENDGEILPHLLMADISGLLNEFLTISG</sequence>